<dbReference type="PIRSF" id="PIRSF006171">
    <property type="entry name" value="RR_citrat_malat"/>
    <property type="match status" value="1"/>
</dbReference>
<evidence type="ECO:0000256" key="8">
    <source>
        <dbReference type="ARBA" id="ARBA00023163"/>
    </source>
</evidence>
<dbReference type="PANTHER" id="PTHR45526:SF1">
    <property type="entry name" value="TRANSCRIPTIONAL REGULATORY PROTEIN DCUR-RELATED"/>
    <property type="match status" value="1"/>
</dbReference>
<dbReference type="PROSITE" id="PS50110">
    <property type="entry name" value="RESPONSE_REGULATORY"/>
    <property type="match status" value="1"/>
</dbReference>
<dbReference type="OrthoDB" id="9759232at2"/>
<feature type="modified residue" description="4-aspartylphosphate" evidence="9">
    <location>
        <position position="54"/>
    </location>
</feature>
<sequence>MIKVLIVDDDLMVAEFNKRYLSEVEGFVHSGTVHNVADGMRFIEEKKVDLILLDVYMPGRNGLELLKKVREKGIEVDVIVITAASDTEKIQTALRLGAADYLIKPFEFERFQQALLNYKDKYHFLKIKQSINQVELDQKFILNDQKTPGESDQLLPKGLTKTTLQGVVSTIRGWGRTPFTTDELAEKTDISRVSIRKYLRFLTEVGVLEESLTYGIGRPVSQYAFKETNSYLLDVYISK</sequence>
<dbReference type="GO" id="GO:0000156">
    <property type="term" value="F:phosphorelay response regulator activity"/>
    <property type="evidence" value="ECO:0007669"/>
    <property type="project" value="TreeGrafter"/>
</dbReference>
<dbReference type="InterPro" id="IPR011006">
    <property type="entry name" value="CheY-like_superfamily"/>
</dbReference>
<evidence type="ECO:0000259" key="10">
    <source>
        <dbReference type="PROSITE" id="PS50110"/>
    </source>
</evidence>
<evidence type="ECO:0000313" key="12">
    <source>
        <dbReference type="Proteomes" id="UP000247150"/>
    </source>
</evidence>
<keyword evidence="6" id="KW-0238">DNA-binding</keyword>
<dbReference type="PANTHER" id="PTHR45526">
    <property type="entry name" value="TRANSCRIPTIONAL REGULATORY PROTEIN DPIA"/>
    <property type="match status" value="1"/>
</dbReference>
<keyword evidence="3 9" id="KW-0597">Phosphoprotein</keyword>
<dbReference type="CDD" id="cd19925">
    <property type="entry name" value="REC_citrate_TCS"/>
    <property type="match status" value="1"/>
</dbReference>
<evidence type="ECO:0000256" key="3">
    <source>
        <dbReference type="ARBA" id="ARBA00022553"/>
    </source>
</evidence>
<dbReference type="InterPro" id="IPR024187">
    <property type="entry name" value="Sig_transdc_resp-reg_cit/mal"/>
</dbReference>
<dbReference type="AlphaFoldDB" id="A0A2V2ZKR5"/>
<dbReference type="Gene3D" id="3.40.50.2300">
    <property type="match status" value="1"/>
</dbReference>
<dbReference type="InterPro" id="IPR036390">
    <property type="entry name" value="WH_DNA-bd_sf"/>
</dbReference>
<dbReference type="InterPro" id="IPR001789">
    <property type="entry name" value="Sig_transdc_resp-reg_receiver"/>
</dbReference>
<dbReference type="InterPro" id="IPR051271">
    <property type="entry name" value="2C-system_Tx_regulators"/>
</dbReference>
<dbReference type="GO" id="GO:0003677">
    <property type="term" value="F:DNA binding"/>
    <property type="evidence" value="ECO:0007669"/>
    <property type="project" value="UniProtKB-KW"/>
</dbReference>
<proteinExistence type="predicted"/>
<keyword evidence="5" id="KW-0805">Transcription regulation</keyword>
<name>A0A2V2ZKR5_9BACI</name>
<evidence type="ECO:0000313" key="11">
    <source>
        <dbReference type="EMBL" id="PWW20529.1"/>
    </source>
</evidence>
<evidence type="ECO:0000256" key="7">
    <source>
        <dbReference type="ARBA" id="ARBA00023159"/>
    </source>
</evidence>
<evidence type="ECO:0000256" key="9">
    <source>
        <dbReference type="PROSITE-ProRule" id="PRU00169"/>
    </source>
</evidence>
<keyword evidence="4" id="KW-0902">Two-component regulatory system</keyword>
<evidence type="ECO:0000256" key="6">
    <source>
        <dbReference type="ARBA" id="ARBA00023125"/>
    </source>
</evidence>
<organism evidence="11 12">
    <name type="scientific">Cytobacillus oceanisediminis</name>
    <dbReference type="NCBI Taxonomy" id="665099"/>
    <lineage>
        <taxon>Bacteria</taxon>
        <taxon>Bacillati</taxon>
        <taxon>Bacillota</taxon>
        <taxon>Bacilli</taxon>
        <taxon>Bacillales</taxon>
        <taxon>Bacillaceae</taxon>
        <taxon>Cytobacillus</taxon>
    </lineage>
</organism>
<dbReference type="Pfam" id="PF00072">
    <property type="entry name" value="Response_reg"/>
    <property type="match status" value="1"/>
</dbReference>
<comment type="subcellular location">
    <subcellularLocation>
        <location evidence="1">Cytoplasm</location>
    </subcellularLocation>
</comment>
<dbReference type="SUPFAM" id="SSF52172">
    <property type="entry name" value="CheY-like"/>
    <property type="match status" value="1"/>
</dbReference>
<evidence type="ECO:0000256" key="4">
    <source>
        <dbReference type="ARBA" id="ARBA00023012"/>
    </source>
</evidence>
<dbReference type="Proteomes" id="UP000247150">
    <property type="component" value="Unassembled WGS sequence"/>
</dbReference>
<dbReference type="RefSeq" id="WP_110067036.1">
    <property type="nucleotide sequence ID" value="NZ_QGTW01000015.1"/>
</dbReference>
<dbReference type="GO" id="GO:0005737">
    <property type="term" value="C:cytoplasm"/>
    <property type="evidence" value="ECO:0007669"/>
    <property type="project" value="UniProtKB-SubCell"/>
</dbReference>
<dbReference type="EMBL" id="QGTW01000015">
    <property type="protein sequence ID" value="PWW20529.1"/>
    <property type="molecule type" value="Genomic_DNA"/>
</dbReference>
<protein>
    <submittedName>
        <fullName evidence="11">Two-component system CitB family response regulator</fullName>
    </submittedName>
</protein>
<evidence type="ECO:0000256" key="1">
    <source>
        <dbReference type="ARBA" id="ARBA00004496"/>
    </source>
</evidence>
<keyword evidence="8" id="KW-0804">Transcription</keyword>
<gene>
    <name evidence="11" type="ORF">DFO73_115108</name>
</gene>
<reference evidence="11 12" key="1">
    <citation type="submission" date="2018-05" db="EMBL/GenBank/DDBJ databases">
        <title>Freshwater and sediment microbial communities from various areas in North America, analyzing microbe dynamics in response to fracking.</title>
        <authorList>
            <person name="Lamendella R."/>
        </authorList>
    </citation>
    <scope>NUCLEOTIDE SEQUENCE [LARGE SCALE GENOMIC DNA]</scope>
    <source>
        <strain evidence="11 12">15_TX</strain>
    </source>
</reference>
<dbReference type="GO" id="GO:0003700">
    <property type="term" value="F:DNA-binding transcription factor activity"/>
    <property type="evidence" value="ECO:0007669"/>
    <property type="project" value="InterPro"/>
</dbReference>
<keyword evidence="7" id="KW-0010">Activator</keyword>
<comment type="caution">
    <text evidence="11">The sequence shown here is derived from an EMBL/GenBank/DDBJ whole genome shotgun (WGS) entry which is preliminary data.</text>
</comment>
<feature type="domain" description="Response regulatory" evidence="10">
    <location>
        <begin position="3"/>
        <end position="119"/>
    </location>
</feature>
<keyword evidence="2" id="KW-0963">Cytoplasm</keyword>
<dbReference type="SMART" id="SM00448">
    <property type="entry name" value="REC"/>
    <property type="match status" value="1"/>
</dbReference>
<accession>A0A2V2ZKR5</accession>
<dbReference type="SUPFAM" id="SSF46785">
    <property type="entry name" value="Winged helix' DNA-binding domain"/>
    <property type="match status" value="1"/>
</dbReference>
<evidence type="ECO:0000256" key="2">
    <source>
        <dbReference type="ARBA" id="ARBA00022490"/>
    </source>
</evidence>
<evidence type="ECO:0000256" key="5">
    <source>
        <dbReference type="ARBA" id="ARBA00023015"/>
    </source>
</evidence>